<dbReference type="InterPro" id="IPR007061">
    <property type="entry name" value="MST-like"/>
</dbReference>
<evidence type="ECO:0000313" key="1">
    <source>
        <dbReference type="EMBL" id="GAA3550410.1"/>
    </source>
</evidence>
<dbReference type="Proteomes" id="UP001501222">
    <property type="component" value="Unassembled WGS sequence"/>
</dbReference>
<protein>
    <submittedName>
        <fullName evidence="1">DinB family protein</fullName>
    </submittedName>
</protein>
<dbReference type="InterPro" id="IPR034660">
    <property type="entry name" value="DinB/YfiT-like"/>
</dbReference>
<dbReference type="Pfam" id="PF04978">
    <property type="entry name" value="MST"/>
    <property type="match status" value="1"/>
</dbReference>
<gene>
    <name evidence="1" type="ORF">GCM10022235_17610</name>
</gene>
<accession>A0ABP6WH94</accession>
<dbReference type="SUPFAM" id="SSF109854">
    <property type="entry name" value="DinB/YfiT-like putative metalloenzymes"/>
    <property type="match status" value="1"/>
</dbReference>
<proteinExistence type="predicted"/>
<reference evidence="2" key="1">
    <citation type="journal article" date="2019" name="Int. J. Syst. Evol. Microbiol.">
        <title>The Global Catalogue of Microorganisms (GCM) 10K type strain sequencing project: providing services to taxonomists for standard genome sequencing and annotation.</title>
        <authorList>
            <consortium name="The Broad Institute Genomics Platform"/>
            <consortium name="The Broad Institute Genome Sequencing Center for Infectious Disease"/>
            <person name="Wu L."/>
            <person name="Ma J."/>
        </authorList>
    </citation>
    <scope>NUCLEOTIDE SEQUENCE [LARGE SCALE GENOMIC DNA]</scope>
    <source>
        <strain evidence="2">JCM 16928</strain>
    </source>
</reference>
<keyword evidence="2" id="KW-1185">Reference proteome</keyword>
<dbReference type="EMBL" id="BAABAA010000002">
    <property type="protein sequence ID" value="GAA3550410.1"/>
    <property type="molecule type" value="Genomic_DNA"/>
</dbReference>
<organism evidence="1 2">
    <name type="scientific">Kribbella ginsengisoli</name>
    <dbReference type="NCBI Taxonomy" id="363865"/>
    <lineage>
        <taxon>Bacteria</taxon>
        <taxon>Bacillati</taxon>
        <taxon>Actinomycetota</taxon>
        <taxon>Actinomycetes</taxon>
        <taxon>Propionibacteriales</taxon>
        <taxon>Kribbellaceae</taxon>
        <taxon>Kribbella</taxon>
    </lineage>
</organism>
<comment type="caution">
    <text evidence="1">The sequence shown here is derived from an EMBL/GenBank/DDBJ whole genome shotgun (WGS) entry which is preliminary data.</text>
</comment>
<evidence type="ECO:0000313" key="2">
    <source>
        <dbReference type="Proteomes" id="UP001501222"/>
    </source>
</evidence>
<name>A0ABP6WH94_9ACTN</name>
<dbReference type="Gene3D" id="1.20.120.450">
    <property type="entry name" value="dinb family like domain"/>
    <property type="match status" value="1"/>
</dbReference>
<dbReference type="RefSeq" id="WP_344839227.1">
    <property type="nucleotide sequence ID" value="NZ_BAABAA010000002.1"/>
</dbReference>
<sequence length="183" mass="20657">MSEAQEFDVTARIEAPLHGSEVAILRGALAYQRDTLRWKCAGLTGEQLAQQCPPTGMTLGGLMKHLSLVESQWFDHWFRDAGYAPPFDGVDWAVTEDDWEFESARDDPPEELRALFDEAVRRSDAVVDEALTRGGLDEESVRRSPKTAQTFTLRWILVHMIEEYARHNGHADLIRESIDGQTG</sequence>